<evidence type="ECO:0000313" key="11">
    <source>
        <dbReference type="Proteomes" id="UP000179536"/>
    </source>
</evidence>
<protein>
    <recommendedName>
        <fullName evidence="6">Ribose 1,5-bisphosphate phosphokinase PhnN</fullName>
        <ecNumber evidence="6">2.7.4.23</ecNumber>
    </recommendedName>
    <alternativeName>
        <fullName evidence="6">Ribose 1,5-bisphosphokinase</fullName>
    </alternativeName>
</protein>
<dbReference type="InterPro" id="IPR008145">
    <property type="entry name" value="GK/Ca_channel_bsu"/>
</dbReference>
<dbReference type="EMBL" id="MBFA02000009">
    <property type="protein sequence ID" value="MUP11337.1"/>
    <property type="molecule type" value="Genomic_DNA"/>
</dbReference>
<dbReference type="SUPFAM" id="SSF52540">
    <property type="entry name" value="P-loop containing nucleoside triphosphate hydrolases"/>
    <property type="match status" value="1"/>
</dbReference>
<dbReference type="GO" id="GO:0006015">
    <property type="term" value="P:5-phosphoribose 1-diphosphate biosynthetic process"/>
    <property type="evidence" value="ECO:0007669"/>
    <property type="project" value="UniProtKB-UniRule"/>
</dbReference>
<reference evidence="10 11" key="1">
    <citation type="submission" date="2019-11" db="EMBL/GenBank/DDBJ databases">
        <title>Whole-genome sequencing of Allorhizobium vitis.</title>
        <authorList>
            <person name="Gan H.M."/>
            <person name="Savka M.A."/>
        </authorList>
    </citation>
    <scope>NUCLEOTIDE SEQUENCE [LARGE SCALE GENOMIC DNA]</scope>
    <source>
        <strain evidence="9 11">RF2/1</strain>
        <strain evidence="8 10">T1/7</strain>
    </source>
</reference>
<dbReference type="PROSITE" id="PS50052">
    <property type="entry name" value="GUANYLATE_KINASE_2"/>
    <property type="match status" value="1"/>
</dbReference>
<sequence length="198" mass="21541">MMPDDPGDTSGDKGRMIVVVGPSGAGKDSLIAYAKRHFTEQTDAERCPVHFVQRVITRAADAGGEDHRPASPSEFDDLKAAGGFAVDWDAHGLSYGIPENVHRWLSSGNVVIANGSRSVLPRFAQVFPQMLVVNVTARPEVLADRLEARGRESREDILQRLQRSPPDIRGDYPVVTIDNSGALDEAGRHFIETIEAAL</sequence>
<evidence type="ECO:0000256" key="6">
    <source>
        <dbReference type="HAMAP-Rule" id="MF_00836"/>
    </source>
</evidence>
<dbReference type="AlphaFoldDB" id="A0ABD6HBN8"/>
<name>A0ABD6HBN8_AGRVI</name>
<dbReference type="HAMAP" id="MF_00836">
    <property type="entry name" value="PhnN"/>
    <property type="match status" value="1"/>
</dbReference>
<comment type="pathway">
    <text evidence="2 6">Metabolic intermediate biosynthesis; 5-phospho-alpha-D-ribose 1-diphosphate biosynthesis; 5-phospho-alpha-D-ribose 1-diphosphate from D-ribose 5-phosphate (route II): step 3/3.</text>
</comment>
<dbReference type="GO" id="GO:0033863">
    <property type="term" value="F:ribose 1,5-bisphosphate phosphokinase activity"/>
    <property type="evidence" value="ECO:0007669"/>
    <property type="project" value="UniProtKB-UniRule"/>
</dbReference>
<dbReference type="NCBIfam" id="TIGR02322">
    <property type="entry name" value="phosphon_PhnN"/>
    <property type="match status" value="1"/>
</dbReference>
<evidence type="ECO:0000256" key="1">
    <source>
        <dbReference type="ARBA" id="ARBA00000373"/>
    </source>
</evidence>
<evidence type="ECO:0000256" key="4">
    <source>
        <dbReference type="ARBA" id="ARBA00022741"/>
    </source>
</evidence>
<comment type="function">
    <text evidence="6">Catalyzes the phosphorylation of ribose 1,5-bisphosphate to 5-phospho-D-ribosyl alpha-1-diphosphate (PRPP).</text>
</comment>
<proteinExistence type="inferred from homology"/>
<evidence type="ECO:0000313" key="9">
    <source>
        <dbReference type="EMBL" id="MUP11337.1"/>
    </source>
</evidence>
<keyword evidence="3 6" id="KW-0808">Transferase</keyword>
<keyword evidence="10" id="KW-1185">Reference proteome</keyword>
<comment type="caution">
    <text evidence="9">The sequence shown here is derived from an EMBL/GenBank/DDBJ whole genome shotgun (WGS) entry which is preliminary data.</text>
</comment>
<dbReference type="GO" id="GO:0005524">
    <property type="term" value="F:ATP binding"/>
    <property type="evidence" value="ECO:0007669"/>
    <property type="project" value="UniProtKB-KW"/>
</dbReference>
<gene>
    <name evidence="6 9" type="primary">phnN</name>
    <name evidence="9" type="ORF">BBK91_015865</name>
    <name evidence="8" type="ORF">BBL17_004160</name>
</gene>
<dbReference type="EMBL" id="MBFE02000002">
    <property type="protein sequence ID" value="MUO40995.1"/>
    <property type="molecule type" value="Genomic_DNA"/>
</dbReference>
<accession>A0ABD6HBN8</accession>
<evidence type="ECO:0000313" key="8">
    <source>
        <dbReference type="EMBL" id="MUO40995.1"/>
    </source>
</evidence>
<organism evidence="9 11">
    <name type="scientific">Agrobacterium vitis</name>
    <name type="common">Rhizobium vitis</name>
    <dbReference type="NCBI Taxonomy" id="373"/>
    <lineage>
        <taxon>Bacteria</taxon>
        <taxon>Pseudomonadati</taxon>
        <taxon>Pseudomonadota</taxon>
        <taxon>Alphaproteobacteria</taxon>
        <taxon>Hyphomicrobiales</taxon>
        <taxon>Rhizobiaceae</taxon>
        <taxon>Rhizobium/Agrobacterium group</taxon>
        <taxon>Agrobacterium</taxon>
    </lineage>
</organism>
<dbReference type="InterPro" id="IPR027417">
    <property type="entry name" value="P-loop_NTPase"/>
</dbReference>
<evidence type="ECO:0000256" key="3">
    <source>
        <dbReference type="ARBA" id="ARBA00022679"/>
    </source>
</evidence>
<keyword evidence="5 6" id="KW-0067">ATP-binding</keyword>
<evidence type="ECO:0000313" key="10">
    <source>
        <dbReference type="Proteomes" id="UP000179454"/>
    </source>
</evidence>
<feature type="domain" description="Guanylate kinase-like" evidence="7">
    <location>
        <begin position="14"/>
        <end position="195"/>
    </location>
</feature>
<dbReference type="EC" id="2.7.4.23" evidence="6"/>
<dbReference type="SMART" id="SM00072">
    <property type="entry name" value="GuKc"/>
    <property type="match status" value="1"/>
</dbReference>
<evidence type="ECO:0000259" key="7">
    <source>
        <dbReference type="PROSITE" id="PS50052"/>
    </source>
</evidence>
<dbReference type="Gene3D" id="3.40.50.300">
    <property type="entry name" value="P-loop containing nucleotide triphosphate hydrolases"/>
    <property type="match status" value="1"/>
</dbReference>
<dbReference type="Proteomes" id="UP000179536">
    <property type="component" value="Unassembled WGS sequence"/>
</dbReference>
<dbReference type="InterPro" id="IPR012699">
    <property type="entry name" value="PhnN"/>
</dbReference>
<feature type="binding site" evidence="6">
    <location>
        <begin position="21"/>
        <end position="28"/>
    </location>
    <ligand>
        <name>ATP</name>
        <dbReference type="ChEBI" id="CHEBI:30616"/>
    </ligand>
</feature>
<comment type="catalytic activity">
    <reaction evidence="1 6">
        <text>alpha-D-ribose 1,5-bisphosphate + ATP = 5-phospho-alpha-D-ribose 1-diphosphate + ADP</text>
        <dbReference type="Rhea" id="RHEA:20109"/>
        <dbReference type="ChEBI" id="CHEBI:30616"/>
        <dbReference type="ChEBI" id="CHEBI:58017"/>
        <dbReference type="ChEBI" id="CHEBI:68688"/>
        <dbReference type="ChEBI" id="CHEBI:456216"/>
        <dbReference type="EC" id="2.7.4.23"/>
    </reaction>
</comment>
<dbReference type="Proteomes" id="UP000179454">
    <property type="component" value="Unassembled WGS sequence"/>
</dbReference>
<evidence type="ECO:0000256" key="5">
    <source>
        <dbReference type="ARBA" id="ARBA00022840"/>
    </source>
</evidence>
<dbReference type="GO" id="GO:0019634">
    <property type="term" value="P:organic phosphonate metabolic process"/>
    <property type="evidence" value="ECO:0007669"/>
    <property type="project" value="UniProtKB-UniRule"/>
</dbReference>
<dbReference type="InterPro" id="IPR008144">
    <property type="entry name" value="Guanylate_kin-like_dom"/>
</dbReference>
<comment type="similarity">
    <text evidence="6">Belongs to the ribose 1,5-bisphosphokinase family.</text>
</comment>
<keyword evidence="4 6" id="KW-0547">Nucleotide-binding</keyword>
<evidence type="ECO:0000256" key="2">
    <source>
        <dbReference type="ARBA" id="ARBA00005069"/>
    </source>
</evidence>